<evidence type="ECO:0000313" key="2">
    <source>
        <dbReference type="EMBL" id="KJE90471.1"/>
    </source>
</evidence>
<dbReference type="EMBL" id="KE346361">
    <property type="protein sequence ID" value="KJE90471.1"/>
    <property type="molecule type" value="Genomic_DNA"/>
</dbReference>
<keyword evidence="3" id="KW-1185">Reference proteome</keyword>
<evidence type="ECO:0000313" key="3">
    <source>
        <dbReference type="Proteomes" id="UP000008743"/>
    </source>
</evidence>
<feature type="region of interest" description="Disordered" evidence="1">
    <location>
        <begin position="89"/>
        <end position="148"/>
    </location>
</feature>
<dbReference type="AlphaFoldDB" id="A0A0D2U5Q3"/>
<organism evidence="2 3">
    <name type="scientific">Capsaspora owczarzaki (strain ATCC 30864)</name>
    <dbReference type="NCBI Taxonomy" id="595528"/>
    <lineage>
        <taxon>Eukaryota</taxon>
        <taxon>Filasterea</taxon>
        <taxon>Capsaspora</taxon>
    </lineage>
</organism>
<evidence type="ECO:0000256" key="1">
    <source>
        <dbReference type="SAM" id="MobiDB-lite"/>
    </source>
</evidence>
<feature type="compositionally biased region" description="Acidic residues" evidence="1">
    <location>
        <begin position="954"/>
        <end position="964"/>
    </location>
</feature>
<dbReference type="RefSeq" id="XP_011270129.1">
    <property type="nucleotide sequence ID" value="XM_011271827.1"/>
</dbReference>
<name>A0A0D2U5Q3_CAPO3</name>
<reference evidence="3" key="1">
    <citation type="submission" date="2011-02" db="EMBL/GenBank/DDBJ databases">
        <title>The Genome Sequence of Capsaspora owczarzaki ATCC 30864.</title>
        <authorList>
            <person name="Russ C."/>
            <person name="Cuomo C."/>
            <person name="Burger G."/>
            <person name="Gray M.W."/>
            <person name="Holland P.W.H."/>
            <person name="King N."/>
            <person name="Lang F.B.F."/>
            <person name="Roger A.J."/>
            <person name="Ruiz-Trillo I."/>
            <person name="Young S.K."/>
            <person name="Zeng Q."/>
            <person name="Gargeya S."/>
            <person name="Alvarado L."/>
            <person name="Berlin A."/>
            <person name="Chapman S.B."/>
            <person name="Chen Z."/>
            <person name="Freedman E."/>
            <person name="Gellesch M."/>
            <person name="Goldberg J."/>
            <person name="Griggs A."/>
            <person name="Gujja S."/>
            <person name="Heilman E."/>
            <person name="Heiman D."/>
            <person name="Howarth C."/>
            <person name="Mehta T."/>
            <person name="Neiman D."/>
            <person name="Pearson M."/>
            <person name="Roberts A."/>
            <person name="Saif S."/>
            <person name="Shea T."/>
            <person name="Shenoy N."/>
            <person name="Sisk P."/>
            <person name="Stolte C."/>
            <person name="Sykes S."/>
            <person name="White J."/>
            <person name="Yandava C."/>
            <person name="Haas B."/>
            <person name="Nusbaum C."/>
            <person name="Birren B."/>
        </authorList>
    </citation>
    <scope>NUCLEOTIDE SEQUENCE</scope>
    <source>
        <strain evidence="3">ATCC 30864</strain>
    </source>
</reference>
<protein>
    <submittedName>
        <fullName evidence="2">Uncharacterized protein</fullName>
    </submittedName>
</protein>
<gene>
    <name evidence="2" type="ORF">CAOG_008547</name>
</gene>
<feature type="region of interest" description="Disordered" evidence="1">
    <location>
        <begin position="954"/>
        <end position="974"/>
    </location>
</feature>
<feature type="compositionally biased region" description="Acidic residues" evidence="1">
    <location>
        <begin position="114"/>
        <end position="123"/>
    </location>
</feature>
<accession>A0A0D2U5Q3</accession>
<dbReference type="Proteomes" id="UP000008743">
    <property type="component" value="Unassembled WGS sequence"/>
</dbReference>
<dbReference type="InParanoid" id="A0A0D2U5Q3"/>
<proteinExistence type="predicted"/>
<sequence>MRSVASVAATSTSQPLLACAGQAVVVHCAAQRLHVFAPPQPQSQSQLQSQPVVWRLPANPVDCHHVDAADTAGRTLVLLANGAVYALPHDLQPPLRPATKQQPRGKRRRQWTLPDDDEDEAEDHGDAPSHPLKRFAEDRNHPSNSASQHEELDLFALDIVPPLVSNQETRKRRDADATRPALTSYRIDVPQNTSSRGLAMAVLYRNDDLQQPRLVILSRNTDSAERLELRWNCSTSSADVWSSATLHLPGATDSHRQRPALCVVGARSASAFSGLELLNSALLGLLNRRASTASGTLLYSIGDSMGSLASITLTDITQNVAHSPLLELHEPIVAVFPIQCPSGSSLHNNNDTAKASTIAANSNNNNAALAVSEAVAVVGCFGRVALLFATPTGLQQAFTSLTRPVLSVVRDRQMPGRIWFVSNGNVEAVDLAVFVETATPPQYTLRATPAQSIATPTGAIRVEVRTTGAPSGELLILSSRGHLFSHDLNDESARNNTTTGSQHEKKAKLAPDAYKVQLLELANVSHAQETRLKAAAVRNAQTQRLSHLLHAASVLCHASRSSIHAQYADLERARPTATGLLPPLSSYRVTGGHAASSASRNVGFPSIRCSAGLVRLGSAATAASVPFEQLDSVDNGAMQVEIQLDNLAAVPLAPDWSVLLQAEFANEVWASHATIPLEHGLPSNSSLTFHVPFERLVPAAQRRFGLGVTVQHAPLPEGPNHSVLVPCRAPWNLLPMRLSLSLSATTEKVFLPIGRCHITSLDWIAAEYLATARWSLFSPKLNASAFQSELRSAADMTSPARAVVRCSRALLNDSPDDQVLSALFSSREFPNRALSTEFILNGNTQLVLSVGNGASFAGPRKSVAQAAPTSTTEVSIVVSVSTAADQKGAQSIARRLCANFRVAILQRLLSLTLLKLEQAPTAQLQSRLLWKGGLSTNLQAALLQAPVDDDLTLMDRDDMDETDGDSGARQRRSISAAAVRSKRSNLQRGAASLMIVSTATHQRVVSLLQESQLQSFPIANWRSDFHTARILQVYEALRTAS</sequence>